<name>A0A382GTW8_9ZZZZ</name>
<evidence type="ECO:0000313" key="1">
    <source>
        <dbReference type="EMBL" id="SVB77631.1"/>
    </source>
</evidence>
<dbReference type="EMBL" id="UINC01056969">
    <property type="protein sequence ID" value="SVB77631.1"/>
    <property type="molecule type" value="Genomic_DNA"/>
</dbReference>
<proteinExistence type="predicted"/>
<dbReference type="Gene3D" id="3.90.930.1">
    <property type="match status" value="1"/>
</dbReference>
<evidence type="ECO:0008006" key="2">
    <source>
        <dbReference type="Google" id="ProtNLM"/>
    </source>
</evidence>
<gene>
    <name evidence="1" type="ORF">METZ01_LOCUS230485</name>
</gene>
<reference evidence="1" key="1">
    <citation type="submission" date="2018-05" db="EMBL/GenBank/DDBJ databases">
        <authorList>
            <person name="Lanie J.A."/>
            <person name="Ng W.-L."/>
            <person name="Kazmierczak K.M."/>
            <person name="Andrzejewski T.M."/>
            <person name="Davidsen T.M."/>
            <person name="Wayne K.J."/>
            <person name="Tettelin H."/>
            <person name="Glass J.I."/>
            <person name="Rusch D."/>
            <person name="Podicherti R."/>
            <person name="Tsui H.-C.T."/>
            <person name="Winkler M.E."/>
        </authorList>
    </citation>
    <scope>NUCLEOTIDE SEQUENCE</scope>
</reference>
<dbReference type="SUPFAM" id="SSF82185">
    <property type="entry name" value="Histone H3 K4-specific methyltransferase SET7/9 N-terminal domain"/>
    <property type="match status" value="1"/>
</dbReference>
<accession>A0A382GTW8</accession>
<organism evidence="1">
    <name type="scientific">marine metagenome</name>
    <dbReference type="NCBI Taxonomy" id="408172"/>
    <lineage>
        <taxon>unclassified sequences</taxon>
        <taxon>metagenomes</taxon>
        <taxon>ecological metagenomes</taxon>
    </lineage>
</organism>
<feature type="non-terminal residue" evidence="1">
    <location>
        <position position="1"/>
    </location>
</feature>
<dbReference type="AlphaFoldDB" id="A0A382GTW8"/>
<protein>
    <recommendedName>
        <fullName evidence="2">MORN repeat-containing protein</fullName>
    </recommendedName>
</protein>
<sequence>SKTGSIMKSNQTLCVELWPNGRLKSLGVIESGQINGHVQGFRTTGAPDYLQHFSSGISNGPYQFYFSNGQLEEVGTFRDGNNYGITEQFSEDGGLRRKSIHRRPGLGGLWPIKYEGGVLTVRKSSFELSYGSQTTHPHANHWQ</sequence>